<comment type="caution">
    <text evidence="1">The sequence shown here is derived from an EMBL/GenBank/DDBJ whole genome shotgun (WGS) entry which is preliminary data.</text>
</comment>
<dbReference type="EMBL" id="CM024809">
    <property type="protein sequence ID" value="KAG8006039.1"/>
    <property type="molecule type" value="Genomic_DNA"/>
</dbReference>
<dbReference type="Proteomes" id="UP000805704">
    <property type="component" value="Chromosome 21"/>
</dbReference>
<gene>
    <name evidence="1" type="primary">DYSF</name>
    <name evidence="1" type="ORF">GBF38_005162</name>
</gene>
<feature type="non-terminal residue" evidence="1">
    <location>
        <position position="1"/>
    </location>
</feature>
<accession>A0ACB7EVH7</accession>
<feature type="non-terminal residue" evidence="1">
    <location>
        <position position="1695"/>
    </location>
</feature>
<proteinExistence type="predicted"/>
<evidence type="ECO:0000313" key="1">
    <source>
        <dbReference type="EMBL" id="KAG8006039.1"/>
    </source>
</evidence>
<sequence>GSKKKTKIIKNNPNPVWNEGFEWDLKGIPLDSGGELHCVVKDHEKMGRNRFLGECRLALRDVLNSPNLAATFTVSLLDTKRNNTGATLTLQVSYIPPPGSAPIFLPPHLPEPVPHNPSVELDTVTMISLDTLGEEDTESMIMLEPTEDQGPDDGRSMVIAGPQGPPGQESPTAQVPKRSPPSYNAHGGLRKRRRGASSQSKPLPNKPQDIQVRVRVIEGRQLPGINIKPVVKVTVAGQTKRTRIRKGNNPFFDETFFLNFFETPSDLFDEPIFITLDVGTVYNEHRHCFLRKWLLLCDPDDLSAGVKGYLKVSLLVLAAGDEPPVDKREGVEDKEDIEGNLLRPAGLSLRGATFTLRIFRAEDLPQMDDAFMDGMKQILGFDSNRKNLVDPLVEIHFAGKTVCTKILEKNANPQWNQSLSMPIRFPSMCEKMRIRILDWDRASHNDVIGTTHLCMSKISAPGGEIDDDLTPRTVHSSIDDSLGFLPTFGPCFVNLYGSPREFTAFNDPHEALNLGKREGVAYRGRVLLEVTTKLVDKPEQRTEDIPSDDLLVVEKFLRKRKFSLFVAFYSATLLQDVDDAIQFEVSIGNYGNKFDYTCLPLASTTQFSRAVFDGCHYYYLPWGNVKPVVVLSSEWEDIQPRIEALNMLLGIIERLEANLQRVQLEVKAGGDLDELELRVVELLDQVITDCSEELPSINQWQCATPLDRSLRHIRVLHLQQIVSAALALKHGQATELSTVLEQAEDWASRLRTMAEEPQNSLPDIIIWMLQGDRRVAYHRIPAHTVIFSQQHCGKHCGQLQTVFLKYPQGSGTEAKLPGQLRVKVWFGLTADVKHFNQYAEGKLSVFAETYENQTRLALVGNWGTTGLTYPKFSDVTGRIKLPKESFKPSPGWTWAGDWYISPEKTLLVDADAGHMTFTEEVFENQMRLPGGQWIGMPEGYTDVNGEKAVPRDDVECPPGWVWEEVEWSEDLNRAVDDQGWEYGITIPPDRRPKSWVPAEKMYHTNRRRRWIRMRRRDQQKMDALRKQRPDETEREGWEYASLFGWKFHLKPRKTDSFRRRRWRYRMEPLEKTGPAAIFALECSLSSIEDKNDDKSVTTTFGVNRPTISCFFDRGTRYHLRCYLYQARDLLAMDKDSFSDPYAIVSFLHQSQKTVTVRNTLNPTWDQTLIFYEVEIFGDPEVTMATPPNVLVELYDSDTYGADEFMGRCVCQPSLTSSPRLAWFPIRRGEKNAGELLAAFELIRREKGDIMTSTHVLDEIIAWGVRNLKSFQLASVTSPSLQVECGGTLIQSCVIRNMKKKPNFDINKLILDVRLPSEELYMPPIVIKVIDNRQFGRKPVVGQCTIRSLEEFRCVPDEERAAEDEEGEEGRRETPQFSGDVFIDIDDEEPLMPDQEEEFMDWWSKFYASTGEKNKYGTYLERGFDTLKVYGQELEKVEGFEGLSDFCQTFKLFRGKTQDEGEDPSVVGEFKGMFKIYPLPDDPSTPPPPRQFRKLPPNGIEECLVRVYIIQAQGLQPKDTNGKCDPYVKITLGKKTINDHDNYIPCTLDPVFGKMFELTCSLPLEKDLRVMLYDHDMLTKDEKIGETVIDLENRFLSRYGAMCGLPQSYCVSGVNQWRDQMTPRQLLDRVCERRNLPRPVYHDDAVIFRGFQYTAADLASSISSTATKTVGVVRRGGGEERRMEEDGGGSQTAGPP</sequence>
<organism evidence="1 2">
    <name type="scientific">Nibea albiflora</name>
    <name type="common">Yellow drum</name>
    <name type="synonym">Corvina albiflora</name>
    <dbReference type="NCBI Taxonomy" id="240163"/>
    <lineage>
        <taxon>Eukaryota</taxon>
        <taxon>Metazoa</taxon>
        <taxon>Chordata</taxon>
        <taxon>Craniata</taxon>
        <taxon>Vertebrata</taxon>
        <taxon>Euteleostomi</taxon>
        <taxon>Actinopterygii</taxon>
        <taxon>Neopterygii</taxon>
        <taxon>Teleostei</taxon>
        <taxon>Neoteleostei</taxon>
        <taxon>Acanthomorphata</taxon>
        <taxon>Eupercaria</taxon>
        <taxon>Sciaenidae</taxon>
        <taxon>Nibea</taxon>
    </lineage>
</organism>
<name>A0ACB7EVH7_NIBAL</name>
<protein>
    <submittedName>
        <fullName evidence="1">Dysferlin</fullName>
    </submittedName>
</protein>
<reference evidence="1" key="1">
    <citation type="submission" date="2020-04" db="EMBL/GenBank/DDBJ databases">
        <title>A chromosome-scale assembly and high-density genetic map of the yellow drum (Nibea albiflora) genome.</title>
        <authorList>
            <person name="Xu D."/>
            <person name="Zhang W."/>
            <person name="Chen R."/>
            <person name="Tan P."/>
            <person name="Wang L."/>
            <person name="Song H."/>
            <person name="Tian L."/>
            <person name="Zhu Q."/>
            <person name="Wang B."/>
        </authorList>
    </citation>
    <scope>NUCLEOTIDE SEQUENCE</scope>
    <source>
        <strain evidence="1">ZJHYS-2018</strain>
    </source>
</reference>
<evidence type="ECO:0000313" key="2">
    <source>
        <dbReference type="Proteomes" id="UP000805704"/>
    </source>
</evidence>
<keyword evidence="2" id="KW-1185">Reference proteome</keyword>